<evidence type="ECO:0000313" key="1">
    <source>
        <dbReference type="EMBL" id="KJA18370.1"/>
    </source>
</evidence>
<dbReference type="EMBL" id="KN817590">
    <property type="protein sequence ID" value="KJA18370.1"/>
    <property type="molecule type" value="Genomic_DNA"/>
</dbReference>
<protein>
    <submittedName>
        <fullName evidence="1">Uncharacterized protein</fullName>
    </submittedName>
</protein>
<reference evidence="2" key="1">
    <citation type="submission" date="2014-04" db="EMBL/GenBank/DDBJ databases">
        <title>Evolutionary Origins and Diversification of the Mycorrhizal Mutualists.</title>
        <authorList>
            <consortium name="DOE Joint Genome Institute"/>
            <consortium name="Mycorrhizal Genomics Consortium"/>
            <person name="Kohler A."/>
            <person name="Kuo A."/>
            <person name="Nagy L.G."/>
            <person name="Floudas D."/>
            <person name="Copeland A."/>
            <person name="Barry K.W."/>
            <person name="Cichocki N."/>
            <person name="Veneault-Fourrey C."/>
            <person name="LaButti K."/>
            <person name="Lindquist E.A."/>
            <person name="Lipzen A."/>
            <person name="Lundell T."/>
            <person name="Morin E."/>
            <person name="Murat C."/>
            <person name="Riley R."/>
            <person name="Ohm R."/>
            <person name="Sun H."/>
            <person name="Tunlid A."/>
            <person name="Henrissat B."/>
            <person name="Grigoriev I.V."/>
            <person name="Hibbett D.S."/>
            <person name="Martin F."/>
        </authorList>
    </citation>
    <scope>NUCLEOTIDE SEQUENCE [LARGE SCALE GENOMIC DNA]</scope>
    <source>
        <strain evidence="2">FD-334 SS-4</strain>
    </source>
</reference>
<organism evidence="1 2">
    <name type="scientific">Hypholoma sublateritium (strain FD-334 SS-4)</name>
    <dbReference type="NCBI Taxonomy" id="945553"/>
    <lineage>
        <taxon>Eukaryota</taxon>
        <taxon>Fungi</taxon>
        <taxon>Dikarya</taxon>
        <taxon>Basidiomycota</taxon>
        <taxon>Agaricomycotina</taxon>
        <taxon>Agaricomycetes</taxon>
        <taxon>Agaricomycetidae</taxon>
        <taxon>Agaricales</taxon>
        <taxon>Agaricineae</taxon>
        <taxon>Strophariaceae</taxon>
        <taxon>Hypholoma</taxon>
    </lineage>
</organism>
<dbReference type="Proteomes" id="UP000054270">
    <property type="component" value="Unassembled WGS sequence"/>
</dbReference>
<evidence type="ECO:0000313" key="2">
    <source>
        <dbReference type="Proteomes" id="UP000054270"/>
    </source>
</evidence>
<proteinExistence type="predicted"/>
<dbReference type="OrthoDB" id="2916406at2759"/>
<accession>A0A0D2PDR4</accession>
<dbReference type="AlphaFoldDB" id="A0A0D2PDR4"/>
<sequence>MGNSRVFVPPTDSSVDMRIRSHIYPASGVKARPAEIAARAKYSRRKGLRYPFAENHLNGIFQQHVHNCQVVGRDGEEEKIFMFFFKRHNKFKQNRSLNALVHPSGTVGTTSNLTIFSDVVVMRMGRNGQYINMRGGDARTADLLMVQTGFTRALVPHNTQLTTSS</sequence>
<keyword evidence="2" id="KW-1185">Reference proteome</keyword>
<name>A0A0D2PDR4_HYPSF</name>
<gene>
    <name evidence="1" type="ORF">HYPSUDRAFT_57200</name>
</gene>